<keyword evidence="2" id="KW-1185">Reference proteome</keyword>
<comment type="caution">
    <text evidence="1">The sequence shown here is derived from an EMBL/GenBank/DDBJ whole genome shotgun (WGS) entry which is preliminary data.</text>
</comment>
<evidence type="ECO:0000313" key="2">
    <source>
        <dbReference type="Proteomes" id="UP000619536"/>
    </source>
</evidence>
<gene>
    <name evidence="1" type="ORF">GCM10007377_16880</name>
</gene>
<proteinExistence type="predicted"/>
<sequence>MQYTSSNGITFTDKDIERWANEAEQGFPNSTLEPAQPYEWEHKPTMQARTIRAPQTVWNLLDQEAAKRSLTPSEYIRQVLTRSLVD</sequence>
<protein>
    <submittedName>
        <fullName evidence="1">Uncharacterized protein</fullName>
    </submittedName>
</protein>
<reference evidence="1" key="2">
    <citation type="submission" date="2020-09" db="EMBL/GenBank/DDBJ databases">
        <authorList>
            <person name="Sun Q."/>
            <person name="Sedlacek I."/>
        </authorList>
    </citation>
    <scope>NUCLEOTIDE SEQUENCE</scope>
    <source>
        <strain evidence="1">CCM 8606</strain>
    </source>
</reference>
<organism evidence="1 2">
    <name type="scientific">Galliscardovia ingluviei</name>
    <dbReference type="NCBI Taxonomy" id="1769422"/>
    <lineage>
        <taxon>Bacteria</taxon>
        <taxon>Bacillati</taxon>
        <taxon>Actinomycetota</taxon>
        <taxon>Actinomycetes</taxon>
        <taxon>Bifidobacteriales</taxon>
        <taxon>Bifidobacteriaceae</taxon>
        <taxon>Galliscardovia</taxon>
    </lineage>
</organism>
<evidence type="ECO:0000313" key="1">
    <source>
        <dbReference type="EMBL" id="GGI15636.1"/>
    </source>
</evidence>
<accession>A0A8J3F3H6</accession>
<name>A0A8J3F3H6_9BIFI</name>
<dbReference type="AlphaFoldDB" id="A0A8J3F3H6"/>
<dbReference type="RefSeq" id="WP_188355846.1">
    <property type="nucleotide sequence ID" value="NZ_BMDH01000008.1"/>
</dbReference>
<dbReference type="Proteomes" id="UP000619536">
    <property type="component" value="Unassembled WGS sequence"/>
</dbReference>
<dbReference type="EMBL" id="BMDH01000008">
    <property type="protein sequence ID" value="GGI15636.1"/>
    <property type="molecule type" value="Genomic_DNA"/>
</dbReference>
<reference evidence="1" key="1">
    <citation type="journal article" date="2014" name="Int. J. Syst. Evol. Microbiol.">
        <title>Complete genome sequence of Corynebacterium casei LMG S-19264T (=DSM 44701T), isolated from a smear-ripened cheese.</title>
        <authorList>
            <consortium name="US DOE Joint Genome Institute (JGI-PGF)"/>
            <person name="Walter F."/>
            <person name="Albersmeier A."/>
            <person name="Kalinowski J."/>
            <person name="Ruckert C."/>
        </authorList>
    </citation>
    <scope>NUCLEOTIDE SEQUENCE</scope>
    <source>
        <strain evidence="1">CCM 8606</strain>
    </source>
</reference>